<proteinExistence type="predicted"/>
<feature type="region of interest" description="Disordered" evidence="1">
    <location>
        <begin position="92"/>
        <end position="116"/>
    </location>
</feature>
<evidence type="ECO:0000313" key="3">
    <source>
        <dbReference type="Proteomes" id="UP000326396"/>
    </source>
</evidence>
<feature type="region of interest" description="Disordered" evidence="1">
    <location>
        <begin position="14"/>
        <end position="40"/>
    </location>
</feature>
<evidence type="ECO:0000313" key="2">
    <source>
        <dbReference type="EMBL" id="KAD4585008.1"/>
    </source>
</evidence>
<gene>
    <name evidence="2" type="ORF">E3N88_22609</name>
</gene>
<reference evidence="2 3" key="1">
    <citation type="submission" date="2019-05" db="EMBL/GenBank/DDBJ databases">
        <title>Mikania micrantha, genome provides insights into the molecular mechanism of rapid growth.</title>
        <authorList>
            <person name="Liu B."/>
        </authorList>
    </citation>
    <scope>NUCLEOTIDE SEQUENCE [LARGE SCALE GENOMIC DNA]</scope>
    <source>
        <strain evidence="2">NLD-2019</strain>
        <tissue evidence="2">Leaf</tissue>
    </source>
</reference>
<name>A0A5N6NDG8_9ASTR</name>
<keyword evidence="3" id="KW-1185">Reference proteome</keyword>
<dbReference type="EMBL" id="SZYD01000012">
    <property type="protein sequence ID" value="KAD4585008.1"/>
    <property type="molecule type" value="Genomic_DNA"/>
</dbReference>
<feature type="compositionally biased region" description="Basic and acidic residues" evidence="1">
    <location>
        <begin position="19"/>
        <end position="32"/>
    </location>
</feature>
<protein>
    <submittedName>
        <fullName evidence="2">Uncharacterized protein</fullName>
    </submittedName>
</protein>
<dbReference type="Proteomes" id="UP000326396">
    <property type="component" value="Linkage Group LG2"/>
</dbReference>
<organism evidence="2 3">
    <name type="scientific">Mikania micrantha</name>
    <name type="common">bitter vine</name>
    <dbReference type="NCBI Taxonomy" id="192012"/>
    <lineage>
        <taxon>Eukaryota</taxon>
        <taxon>Viridiplantae</taxon>
        <taxon>Streptophyta</taxon>
        <taxon>Embryophyta</taxon>
        <taxon>Tracheophyta</taxon>
        <taxon>Spermatophyta</taxon>
        <taxon>Magnoliopsida</taxon>
        <taxon>eudicotyledons</taxon>
        <taxon>Gunneridae</taxon>
        <taxon>Pentapetalae</taxon>
        <taxon>asterids</taxon>
        <taxon>campanulids</taxon>
        <taxon>Asterales</taxon>
        <taxon>Asteraceae</taxon>
        <taxon>Asteroideae</taxon>
        <taxon>Heliantheae alliance</taxon>
        <taxon>Eupatorieae</taxon>
        <taxon>Mikania</taxon>
    </lineage>
</organism>
<dbReference type="AlphaFoldDB" id="A0A5N6NDG8"/>
<sequence>MLAGNKHVILTQKIKKTSSRLDENGPENKESQKLISGTLRVSRRHSETLSRYATGGNYHNNPHLIIGLTRLLCRFLKPSRYVKEIAVGVAGWRRSGESSGRQKGRPRRWGSLRIED</sequence>
<evidence type="ECO:0000256" key="1">
    <source>
        <dbReference type="SAM" id="MobiDB-lite"/>
    </source>
</evidence>
<comment type="caution">
    <text evidence="2">The sequence shown here is derived from an EMBL/GenBank/DDBJ whole genome shotgun (WGS) entry which is preliminary data.</text>
</comment>
<accession>A0A5N6NDG8</accession>